<dbReference type="EMBL" id="JAMKBJ010000005">
    <property type="protein sequence ID" value="MCZ8537029.1"/>
    <property type="molecule type" value="Genomic_DNA"/>
</dbReference>
<feature type="domain" description="LD-carboxypeptidase N-terminal" evidence="7">
    <location>
        <begin position="14"/>
        <end position="129"/>
    </location>
</feature>
<dbReference type="InterPro" id="IPR027461">
    <property type="entry name" value="Carboxypeptidase_A_C_sf"/>
</dbReference>
<dbReference type="PIRSF" id="PIRSF028757">
    <property type="entry name" value="LD-carboxypeptidase"/>
    <property type="match status" value="1"/>
</dbReference>
<keyword evidence="3" id="KW-0645">Protease</keyword>
<keyword evidence="5" id="KW-0720">Serine protease</keyword>
<evidence type="ECO:0000259" key="7">
    <source>
        <dbReference type="Pfam" id="PF02016"/>
    </source>
</evidence>
<keyword evidence="4" id="KW-0378">Hydrolase</keyword>
<dbReference type="InterPro" id="IPR003507">
    <property type="entry name" value="S66_fam"/>
</dbReference>
<dbReference type="SUPFAM" id="SSF52317">
    <property type="entry name" value="Class I glutamine amidotransferase-like"/>
    <property type="match status" value="1"/>
</dbReference>
<dbReference type="Gene3D" id="3.40.50.10740">
    <property type="entry name" value="Class I glutamine amidotransferase-like"/>
    <property type="match status" value="1"/>
</dbReference>
<dbReference type="RefSeq" id="WP_269926125.1">
    <property type="nucleotide sequence ID" value="NZ_JAMKBJ010000005.1"/>
</dbReference>
<organism evidence="9 10">
    <name type="scientific">Paenisporosarcina quisquiliarum</name>
    <dbReference type="NCBI Taxonomy" id="365346"/>
    <lineage>
        <taxon>Bacteria</taxon>
        <taxon>Bacillati</taxon>
        <taxon>Bacillota</taxon>
        <taxon>Bacilli</taxon>
        <taxon>Bacillales</taxon>
        <taxon>Caryophanaceae</taxon>
        <taxon>Paenisporosarcina</taxon>
    </lineage>
</organism>
<feature type="active site" description="Charge relay system" evidence="6">
    <location>
        <position position="209"/>
    </location>
</feature>
<dbReference type="PANTHER" id="PTHR30237:SF2">
    <property type="entry name" value="MUREIN TETRAPEPTIDE CARBOXYPEPTIDASE"/>
    <property type="match status" value="1"/>
</dbReference>
<dbReference type="PANTHER" id="PTHR30237">
    <property type="entry name" value="MURAMOYLTETRAPEPTIDE CARBOXYPEPTIDASE"/>
    <property type="match status" value="1"/>
</dbReference>
<dbReference type="InterPro" id="IPR040921">
    <property type="entry name" value="Peptidase_S66C"/>
</dbReference>
<evidence type="ECO:0000256" key="2">
    <source>
        <dbReference type="ARBA" id="ARBA00022645"/>
    </source>
</evidence>
<proteinExistence type="inferred from homology"/>
<sequence>MAIKPPQLKMGDTIGVVTLGSPLSAQIIDEGIATLKNMGFNVIVGDHVYDSTGFLAGTAEERAADLMKMFENKAVNCILPTRGGVGVAGILPLLDFNVIKQNPKIISGYSDITILLNALYEYSDLITFQSLLLLDFNTRTPQYNFNQYFAATSALTAPWEIVNPPEIPFVNKVSGDVTGPIVGGNLTSFVDTLGTSFEINTEGKILCLEDTHEPINTVYRYLSHLKIAGKFDDCIGIIMGECTNCEPAYGVTYNELIDDFLVPLGKPLLSNVATAHGRFKAAIPLGASVRMNTIERKLTVLEPVVSP</sequence>
<keyword evidence="10" id="KW-1185">Reference proteome</keyword>
<dbReference type="InterPro" id="IPR029062">
    <property type="entry name" value="Class_I_gatase-like"/>
</dbReference>
<comment type="similarity">
    <text evidence="1">Belongs to the peptidase S66 family.</text>
</comment>
<feature type="active site" description="Charge relay system" evidence="6">
    <location>
        <position position="276"/>
    </location>
</feature>
<dbReference type="Gene3D" id="3.50.30.60">
    <property type="entry name" value="LD-carboxypeptidase A C-terminal domain-like"/>
    <property type="match status" value="1"/>
</dbReference>
<dbReference type="InterPro" id="IPR040449">
    <property type="entry name" value="Peptidase_S66_N"/>
</dbReference>
<reference evidence="9" key="1">
    <citation type="submission" date="2022-05" db="EMBL/GenBank/DDBJ databases">
        <authorList>
            <person name="Colautti A."/>
            <person name="Iacumin L."/>
        </authorList>
    </citation>
    <scope>NUCLEOTIDE SEQUENCE</scope>
    <source>
        <strain evidence="9">SK 55</strain>
    </source>
</reference>
<dbReference type="CDD" id="cd07025">
    <property type="entry name" value="Peptidase_S66"/>
    <property type="match status" value="1"/>
</dbReference>
<protein>
    <submittedName>
        <fullName evidence="9">LD-carboxypeptidase</fullName>
    </submittedName>
</protein>
<evidence type="ECO:0000256" key="6">
    <source>
        <dbReference type="PIRSR" id="PIRSR028757-1"/>
    </source>
</evidence>
<dbReference type="Proteomes" id="UP001152173">
    <property type="component" value="Unassembled WGS sequence"/>
</dbReference>
<dbReference type="Pfam" id="PF17676">
    <property type="entry name" value="Peptidase_S66C"/>
    <property type="match status" value="1"/>
</dbReference>
<name>A0A9X3RDF6_9BACL</name>
<dbReference type="AlphaFoldDB" id="A0A9X3RDF6"/>
<feature type="domain" description="LD-carboxypeptidase C-terminal" evidence="8">
    <location>
        <begin position="178"/>
        <end position="291"/>
    </location>
</feature>
<dbReference type="SUPFAM" id="SSF141986">
    <property type="entry name" value="LD-carboxypeptidase A C-terminal domain-like"/>
    <property type="match status" value="1"/>
</dbReference>
<keyword evidence="2" id="KW-0121">Carboxypeptidase</keyword>
<dbReference type="InterPro" id="IPR027478">
    <property type="entry name" value="LdcA_N"/>
</dbReference>
<accession>A0A9X3RDF6</accession>
<evidence type="ECO:0000256" key="1">
    <source>
        <dbReference type="ARBA" id="ARBA00010233"/>
    </source>
</evidence>
<evidence type="ECO:0000256" key="3">
    <source>
        <dbReference type="ARBA" id="ARBA00022670"/>
    </source>
</evidence>
<evidence type="ECO:0000259" key="8">
    <source>
        <dbReference type="Pfam" id="PF17676"/>
    </source>
</evidence>
<dbReference type="GO" id="GO:0008236">
    <property type="term" value="F:serine-type peptidase activity"/>
    <property type="evidence" value="ECO:0007669"/>
    <property type="project" value="UniProtKB-KW"/>
</dbReference>
<feature type="active site" description="Nucleophile" evidence="6">
    <location>
        <position position="110"/>
    </location>
</feature>
<comment type="caution">
    <text evidence="9">The sequence shown here is derived from an EMBL/GenBank/DDBJ whole genome shotgun (WGS) entry which is preliminary data.</text>
</comment>
<evidence type="ECO:0000256" key="5">
    <source>
        <dbReference type="ARBA" id="ARBA00022825"/>
    </source>
</evidence>
<dbReference type="GO" id="GO:0006508">
    <property type="term" value="P:proteolysis"/>
    <property type="evidence" value="ECO:0007669"/>
    <property type="project" value="UniProtKB-KW"/>
</dbReference>
<evidence type="ECO:0000313" key="9">
    <source>
        <dbReference type="EMBL" id="MCZ8537029.1"/>
    </source>
</evidence>
<evidence type="ECO:0000256" key="4">
    <source>
        <dbReference type="ARBA" id="ARBA00022801"/>
    </source>
</evidence>
<dbReference type="GO" id="GO:0004180">
    <property type="term" value="F:carboxypeptidase activity"/>
    <property type="evidence" value="ECO:0007669"/>
    <property type="project" value="UniProtKB-KW"/>
</dbReference>
<dbReference type="Pfam" id="PF02016">
    <property type="entry name" value="Peptidase_S66"/>
    <property type="match status" value="1"/>
</dbReference>
<gene>
    <name evidence="9" type="ORF">M9R32_07555</name>
</gene>
<evidence type="ECO:0000313" key="10">
    <source>
        <dbReference type="Proteomes" id="UP001152173"/>
    </source>
</evidence>